<evidence type="ECO:0000313" key="2">
    <source>
        <dbReference type="EMBL" id="ACI54431.1"/>
    </source>
</evidence>
<name>A0ABF7QKE0_RHILW</name>
<dbReference type="RefSeq" id="WP_012557233.1">
    <property type="nucleotide sequence ID" value="NC_011369.1"/>
</dbReference>
<dbReference type="AlphaFoldDB" id="A0ABF7QKE0"/>
<proteinExistence type="predicted"/>
<evidence type="ECO:0000313" key="3">
    <source>
        <dbReference type="Proteomes" id="UP000008330"/>
    </source>
</evidence>
<reference evidence="2 3" key="1">
    <citation type="journal article" date="2010" name="Stand. Genomic Sci.">
        <title>Complete genome sequence of Rhizobium leguminosarum bv trifolii strain WSM2304, an effective microsymbiont of the South American clover Trifolium polymorphum.</title>
        <authorList>
            <person name="Reeve W."/>
            <person name="O'Hara G."/>
            <person name="Chain P."/>
            <person name="Ardley J."/>
            <person name="Brau L."/>
            <person name="Nandesena K."/>
            <person name="Tiwari R."/>
            <person name="Malfatti S."/>
            <person name="Kiss H."/>
            <person name="Lapidus A."/>
            <person name="Copeland A."/>
            <person name="Nolan M."/>
            <person name="Land M."/>
            <person name="Ivanova N."/>
            <person name="Mavromatis K."/>
            <person name="Markowitz V."/>
            <person name="Kyrpides N."/>
            <person name="Melino V."/>
            <person name="Denton M."/>
            <person name="Yates R."/>
            <person name="Howieson J."/>
        </authorList>
    </citation>
    <scope>NUCLEOTIDE SEQUENCE [LARGE SCALE GENOMIC DNA]</scope>
    <source>
        <strain evidence="2 3">WSM2304</strain>
    </source>
</reference>
<dbReference type="Proteomes" id="UP000008330">
    <property type="component" value="Chromosome"/>
</dbReference>
<gene>
    <name evidence="2" type="ordered locus">Rleg2_1137</name>
</gene>
<feature type="domain" description="Winged helix-turn-helix" evidence="1">
    <location>
        <begin position="43"/>
        <end position="102"/>
    </location>
</feature>
<dbReference type="KEGG" id="rlt:Rleg2_1137"/>
<keyword evidence="3" id="KW-1185">Reference proteome</keyword>
<dbReference type="EMBL" id="CP001191">
    <property type="protein sequence ID" value="ACI54431.1"/>
    <property type="molecule type" value="Genomic_DNA"/>
</dbReference>
<dbReference type="Pfam" id="PF14090">
    <property type="entry name" value="HTH_39"/>
    <property type="match status" value="1"/>
</dbReference>
<accession>A0ABF7QKE0</accession>
<sequence length="122" mass="13857">MKLKSLLNWIAPQPDATPAGRVIKRLVHGNAEQHLRPFPANTHCGKILAALERGQKITALNAFAICGAVSADRRVREVTKRLRSQGRPLQERWIKTKCGARVKEFWLDDPKNCRRKRVRGGR</sequence>
<organism evidence="2 3">
    <name type="scientific">Rhizobium leguminosarum bv. trifolii (strain WSM2304)</name>
    <dbReference type="NCBI Taxonomy" id="395492"/>
    <lineage>
        <taxon>Bacteria</taxon>
        <taxon>Pseudomonadati</taxon>
        <taxon>Pseudomonadota</taxon>
        <taxon>Alphaproteobacteria</taxon>
        <taxon>Hyphomicrobiales</taxon>
        <taxon>Rhizobiaceae</taxon>
        <taxon>Rhizobium/Agrobacterium group</taxon>
        <taxon>Rhizobium</taxon>
    </lineage>
</organism>
<protein>
    <recommendedName>
        <fullName evidence="1">Winged helix-turn-helix domain-containing protein</fullName>
    </recommendedName>
</protein>
<dbReference type="InterPro" id="IPR055245">
    <property type="entry name" value="HTH_proteobacteria"/>
</dbReference>
<evidence type="ECO:0000259" key="1">
    <source>
        <dbReference type="Pfam" id="PF14090"/>
    </source>
</evidence>